<organism evidence="1 2">
    <name type="scientific">Morchella conica CCBAS932</name>
    <dbReference type="NCBI Taxonomy" id="1392247"/>
    <lineage>
        <taxon>Eukaryota</taxon>
        <taxon>Fungi</taxon>
        <taxon>Dikarya</taxon>
        <taxon>Ascomycota</taxon>
        <taxon>Pezizomycotina</taxon>
        <taxon>Pezizomycetes</taxon>
        <taxon>Pezizales</taxon>
        <taxon>Morchellaceae</taxon>
        <taxon>Morchella</taxon>
    </lineage>
</organism>
<evidence type="ECO:0000313" key="2">
    <source>
        <dbReference type="Proteomes" id="UP000277580"/>
    </source>
</evidence>
<dbReference type="InParanoid" id="A0A3N4KDE4"/>
<protein>
    <submittedName>
        <fullName evidence="1">Uncharacterized protein</fullName>
    </submittedName>
</protein>
<dbReference type="OrthoDB" id="5409901at2759"/>
<sequence>MFPPLITGNLGVILRLTRRLLRRRISITSYLQHTARPFLRLLRTTVYFLFSVFTLLQIIDMNQRYPPESASRITCVDVDSQTLSLPRWRESGGDKRAENVVTVVGERCELRMRAVTPRDFAWWGVLTVRGGGRAHGHRHGQGQGHRVRWQGGGRREQCLAVCGWELGGTGAEVCICVVLIST</sequence>
<accession>A0A3N4KDE4</accession>
<gene>
    <name evidence="1" type="ORF">P167DRAFT_549710</name>
</gene>
<dbReference type="EMBL" id="ML119181">
    <property type="protein sequence ID" value="RPB07508.1"/>
    <property type="molecule type" value="Genomic_DNA"/>
</dbReference>
<dbReference type="AlphaFoldDB" id="A0A3N4KDE4"/>
<keyword evidence="2" id="KW-1185">Reference proteome</keyword>
<dbReference type="Proteomes" id="UP000277580">
    <property type="component" value="Unassembled WGS sequence"/>
</dbReference>
<reference evidence="1 2" key="1">
    <citation type="journal article" date="2018" name="Nat. Ecol. Evol.">
        <title>Pezizomycetes genomes reveal the molecular basis of ectomycorrhizal truffle lifestyle.</title>
        <authorList>
            <person name="Murat C."/>
            <person name="Payen T."/>
            <person name="Noel B."/>
            <person name="Kuo A."/>
            <person name="Morin E."/>
            <person name="Chen J."/>
            <person name="Kohler A."/>
            <person name="Krizsan K."/>
            <person name="Balestrini R."/>
            <person name="Da Silva C."/>
            <person name="Montanini B."/>
            <person name="Hainaut M."/>
            <person name="Levati E."/>
            <person name="Barry K.W."/>
            <person name="Belfiori B."/>
            <person name="Cichocki N."/>
            <person name="Clum A."/>
            <person name="Dockter R.B."/>
            <person name="Fauchery L."/>
            <person name="Guy J."/>
            <person name="Iotti M."/>
            <person name="Le Tacon F."/>
            <person name="Lindquist E.A."/>
            <person name="Lipzen A."/>
            <person name="Malagnac F."/>
            <person name="Mello A."/>
            <person name="Molinier V."/>
            <person name="Miyauchi S."/>
            <person name="Poulain J."/>
            <person name="Riccioni C."/>
            <person name="Rubini A."/>
            <person name="Sitrit Y."/>
            <person name="Splivallo R."/>
            <person name="Traeger S."/>
            <person name="Wang M."/>
            <person name="Zifcakova L."/>
            <person name="Wipf D."/>
            <person name="Zambonelli A."/>
            <person name="Paolocci F."/>
            <person name="Nowrousian M."/>
            <person name="Ottonello S."/>
            <person name="Baldrian P."/>
            <person name="Spatafora J.W."/>
            <person name="Henrissat B."/>
            <person name="Nagy L.G."/>
            <person name="Aury J.M."/>
            <person name="Wincker P."/>
            <person name="Grigoriev I.V."/>
            <person name="Bonfante P."/>
            <person name="Martin F.M."/>
        </authorList>
    </citation>
    <scope>NUCLEOTIDE SEQUENCE [LARGE SCALE GENOMIC DNA]</scope>
    <source>
        <strain evidence="1 2">CCBAS932</strain>
    </source>
</reference>
<proteinExistence type="predicted"/>
<evidence type="ECO:0000313" key="1">
    <source>
        <dbReference type="EMBL" id="RPB07508.1"/>
    </source>
</evidence>
<name>A0A3N4KDE4_9PEZI</name>